<organism evidence="1 2">
    <name type="scientific">Brachybacterium paraconglomeratum</name>
    <dbReference type="NCBI Taxonomy" id="173362"/>
    <lineage>
        <taxon>Bacteria</taxon>
        <taxon>Bacillati</taxon>
        <taxon>Actinomycetota</taxon>
        <taxon>Actinomycetes</taxon>
        <taxon>Micrococcales</taxon>
        <taxon>Dermabacteraceae</taxon>
        <taxon>Brachybacterium</taxon>
    </lineage>
</organism>
<gene>
    <name evidence="1" type="ORF">DS079_09560</name>
</gene>
<dbReference type="AlphaFoldDB" id="A0A426SJQ3"/>
<evidence type="ECO:0000313" key="2">
    <source>
        <dbReference type="Proteomes" id="UP000274327"/>
    </source>
</evidence>
<name>A0A426SJQ3_9MICO</name>
<protein>
    <submittedName>
        <fullName evidence="1">Uncharacterized protein</fullName>
    </submittedName>
</protein>
<comment type="caution">
    <text evidence="1">The sequence shown here is derived from an EMBL/GenBank/DDBJ whole genome shotgun (WGS) entry which is preliminary data.</text>
</comment>
<dbReference type="EMBL" id="QOCI01000007">
    <property type="protein sequence ID" value="RRR18443.1"/>
    <property type="molecule type" value="Genomic_DNA"/>
</dbReference>
<dbReference type="Proteomes" id="UP000274327">
    <property type="component" value="Unassembled WGS sequence"/>
</dbReference>
<keyword evidence="2" id="KW-1185">Reference proteome</keyword>
<evidence type="ECO:0000313" key="1">
    <source>
        <dbReference type="EMBL" id="RRR18443.1"/>
    </source>
</evidence>
<accession>A0A426SJQ3</accession>
<reference evidence="1 2" key="1">
    <citation type="submission" date="2018-07" db="EMBL/GenBank/DDBJ databases">
        <title>Brachybacteriurn paraconglorneratum KCTC 9916.</title>
        <authorList>
            <person name="Li Y."/>
        </authorList>
    </citation>
    <scope>NUCLEOTIDE SEQUENCE [LARGE SCALE GENOMIC DNA]</scope>
    <source>
        <strain evidence="1 2">KCTC 9916</strain>
    </source>
</reference>
<sequence>MSTPSEQIEAEIWLEASHPHLSDALRRRFFAMVREYHLQQTPAKPTIHFLCALRQDYHEYERIFHEITTAASQPWPAGSRRSPAVPLLEGDTRGRRGEFYRCRSA</sequence>
<proteinExistence type="predicted"/>